<feature type="domain" description="Core-binding (CB)" evidence="11">
    <location>
        <begin position="1"/>
        <end position="82"/>
    </location>
</feature>
<dbReference type="InterPro" id="IPR050090">
    <property type="entry name" value="Tyrosine_recombinase_XerCD"/>
</dbReference>
<sequence>MIDSFLKYLQFEKRLSPHTLTSYKSDLTQAESFLSSEFSYGLKDANYQALRTWLIHLVEQGLESKSVNRKIASLKSYYKFLLRREEIEKSPADKLKPLKTPKMLPSFVRESEMTTLLDQIPFPEGFVGVRDKLILDFLYGTGIRLSELINLKDEDINFYQGHVKVLGKRNKERVIPIPAPLVEEVRKYILLKKEHLSENFSNFLIVTDEGGKAYPMMIYRTVKAYLNMVTSSEKKSPHVLRHTFATHLLNKGADLNAVKDLLGHANLAATQVYTHNTLDKLKSVYKQAHPKA</sequence>
<evidence type="ECO:0000259" key="11">
    <source>
        <dbReference type="PROSITE" id="PS51900"/>
    </source>
</evidence>
<comment type="subcellular location">
    <subcellularLocation>
        <location evidence="1 9">Cytoplasm</location>
    </subcellularLocation>
</comment>
<keyword evidence="2 9" id="KW-0963">Cytoplasm</keyword>
<feature type="active site" evidence="9">
    <location>
        <position position="144"/>
    </location>
</feature>
<evidence type="ECO:0000256" key="5">
    <source>
        <dbReference type="ARBA" id="ARBA00022908"/>
    </source>
</evidence>
<feature type="domain" description="Tyr recombinase" evidence="10">
    <location>
        <begin position="103"/>
        <end position="286"/>
    </location>
</feature>
<feature type="active site" evidence="9">
    <location>
        <position position="264"/>
    </location>
</feature>
<evidence type="ECO:0000313" key="12">
    <source>
        <dbReference type="EMBL" id="WOK06672.1"/>
    </source>
</evidence>
<dbReference type="InterPro" id="IPR011010">
    <property type="entry name" value="DNA_brk_join_enz"/>
</dbReference>
<dbReference type="RefSeq" id="WP_317489380.1">
    <property type="nucleotide sequence ID" value="NZ_CP136051.1"/>
</dbReference>
<dbReference type="Gene3D" id="1.10.150.130">
    <property type="match status" value="1"/>
</dbReference>
<evidence type="ECO:0000256" key="9">
    <source>
        <dbReference type="HAMAP-Rule" id="MF_01808"/>
    </source>
</evidence>
<evidence type="ECO:0000256" key="6">
    <source>
        <dbReference type="ARBA" id="ARBA00023125"/>
    </source>
</evidence>
<dbReference type="Proteomes" id="UP001302349">
    <property type="component" value="Chromosome"/>
</dbReference>
<dbReference type="InterPro" id="IPR044068">
    <property type="entry name" value="CB"/>
</dbReference>
<dbReference type="Pfam" id="PF02899">
    <property type="entry name" value="Phage_int_SAM_1"/>
    <property type="match status" value="1"/>
</dbReference>
<dbReference type="PROSITE" id="PS51900">
    <property type="entry name" value="CB"/>
    <property type="match status" value="1"/>
</dbReference>
<dbReference type="PROSITE" id="PS51898">
    <property type="entry name" value="TYR_RECOMBINASE"/>
    <property type="match status" value="1"/>
</dbReference>
<dbReference type="InterPro" id="IPR013762">
    <property type="entry name" value="Integrase-like_cat_sf"/>
</dbReference>
<feature type="active site" evidence="9">
    <location>
        <position position="241"/>
    </location>
</feature>
<keyword evidence="7 9" id="KW-0233">DNA recombination</keyword>
<organism evidence="12 13">
    <name type="scientific">Imperialibacter roseus</name>
    <dbReference type="NCBI Taxonomy" id="1324217"/>
    <lineage>
        <taxon>Bacteria</taxon>
        <taxon>Pseudomonadati</taxon>
        <taxon>Bacteroidota</taxon>
        <taxon>Cytophagia</taxon>
        <taxon>Cytophagales</taxon>
        <taxon>Flammeovirgaceae</taxon>
        <taxon>Imperialibacter</taxon>
    </lineage>
</organism>
<comment type="subunit">
    <text evidence="9">Forms a cyclic heterotetrameric complex composed of two molecules of XerC and two molecules of XerD.</text>
</comment>
<dbReference type="InterPro" id="IPR002104">
    <property type="entry name" value="Integrase_catalytic"/>
</dbReference>
<dbReference type="PANTHER" id="PTHR30349">
    <property type="entry name" value="PHAGE INTEGRASE-RELATED"/>
    <property type="match status" value="1"/>
</dbReference>
<dbReference type="EMBL" id="CP136051">
    <property type="protein sequence ID" value="WOK06672.1"/>
    <property type="molecule type" value="Genomic_DNA"/>
</dbReference>
<feature type="active site" description="O-(3'-phospho-DNA)-tyrosine intermediate" evidence="9">
    <location>
        <position position="273"/>
    </location>
</feature>
<dbReference type="InterPro" id="IPR004107">
    <property type="entry name" value="Integrase_SAM-like_N"/>
</dbReference>
<dbReference type="SUPFAM" id="SSF56349">
    <property type="entry name" value="DNA breaking-rejoining enzymes"/>
    <property type="match status" value="1"/>
</dbReference>
<evidence type="ECO:0000256" key="3">
    <source>
        <dbReference type="ARBA" id="ARBA00022618"/>
    </source>
</evidence>
<evidence type="ECO:0000256" key="4">
    <source>
        <dbReference type="ARBA" id="ARBA00022829"/>
    </source>
</evidence>
<reference evidence="12 13" key="1">
    <citation type="journal article" date="2023" name="Microbiol. Resour. Announc.">
        <title>Complete Genome Sequence of Imperialibacter roseus strain P4T.</title>
        <authorList>
            <person name="Tizabi D.R."/>
            <person name="Bachvaroff T."/>
            <person name="Hill R.T."/>
        </authorList>
    </citation>
    <scope>NUCLEOTIDE SEQUENCE [LARGE SCALE GENOMIC DNA]</scope>
    <source>
        <strain evidence="12 13">P4T</strain>
    </source>
</reference>
<comment type="similarity">
    <text evidence="9">Belongs to the 'phage' integrase family. XerC subfamily.</text>
</comment>
<keyword evidence="6 9" id="KW-0238">DNA-binding</keyword>
<feature type="active site" evidence="9">
    <location>
        <position position="168"/>
    </location>
</feature>
<dbReference type="InterPro" id="IPR010998">
    <property type="entry name" value="Integrase_recombinase_N"/>
</dbReference>
<dbReference type="InterPro" id="IPR023009">
    <property type="entry name" value="Tyrosine_recombinase_XerC/XerD"/>
</dbReference>
<evidence type="ECO:0000256" key="7">
    <source>
        <dbReference type="ARBA" id="ARBA00023172"/>
    </source>
</evidence>
<proteinExistence type="inferred from homology"/>
<keyword evidence="13" id="KW-1185">Reference proteome</keyword>
<dbReference type="PANTHER" id="PTHR30349:SF77">
    <property type="entry name" value="TYROSINE RECOMBINASE XERC"/>
    <property type="match status" value="1"/>
</dbReference>
<protein>
    <recommendedName>
        <fullName evidence="9">Tyrosine recombinase XerC</fullName>
    </recommendedName>
</protein>
<gene>
    <name evidence="9" type="primary">xerC</name>
    <name evidence="12" type="ORF">RT717_26720</name>
</gene>
<evidence type="ECO:0000259" key="10">
    <source>
        <dbReference type="PROSITE" id="PS51898"/>
    </source>
</evidence>
<comment type="function">
    <text evidence="9">Site-specific tyrosine recombinase, which acts by catalyzing the cutting and rejoining of the recombining DNA molecules. The XerC-XerD complex is essential to convert dimers of the bacterial chromosome into monomers to permit their segregation at cell division. It also contributes to the segregational stability of plasmids.</text>
</comment>
<dbReference type="HAMAP" id="MF_01808">
    <property type="entry name" value="Recomb_XerC_XerD"/>
    <property type="match status" value="1"/>
</dbReference>
<keyword evidence="5 9" id="KW-0229">DNA integration</keyword>
<evidence type="ECO:0000256" key="2">
    <source>
        <dbReference type="ARBA" id="ARBA00022490"/>
    </source>
</evidence>
<dbReference type="Gene3D" id="1.10.443.10">
    <property type="entry name" value="Intergrase catalytic core"/>
    <property type="match status" value="1"/>
</dbReference>
<evidence type="ECO:0000256" key="8">
    <source>
        <dbReference type="ARBA" id="ARBA00023306"/>
    </source>
</evidence>
<keyword evidence="8 9" id="KW-0131">Cell cycle</keyword>
<keyword evidence="4 9" id="KW-0159">Chromosome partition</keyword>
<dbReference type="Pfam" id="PF00589">
    <property type="entry name" value="Phage_integrase"/>
    <property type="match status" value="1"/>
</dbReference>
<keyword evidence="3 9" id="KW-0132">Cell division</keyword>
<evidence type="ECO:0000256" key="1">
    <source>
        <dbReference type="ARBA" id="ARBA00004496"/>
    </source>
</evidence>
<evidence type="ECO:0000313" key="13">
    <source>
        <dbReference type="Proteomes" id="UP001302349"/>
    </source>
</evidence>
<feature type="active site" evidence="9">
    <location>
        <position position="238"/>
    </location>
</feature>
<accession>A0ABZ0IQ82</accession>
<name>A0ABZ0IQ82_9BACT</name>